<accession>B8M8C4</accession>
<dbReference type="Pfam" id="PF04082">
    <property type="entry name" value="Fungal_trans"/>
    <property type="match status" value="1"/>
</dbReference>
<comment type="subcellular location">
    <subcellularLocation>
        <location evidence="1">Nucleus</location>
    </subcellularLocation>
</comment>
<dbReference type="OrthoDB" id="4060227at2759"/>
<dbReference type="PANTHER" id="PTHR31845">
    <property type="entry name" value="FINGER DOMAIN PROTEIN, PUTATIVE-RELATED"/>
    <property type="match status" value="1"/>
</dbReference>
<organism evidence="7 8">
    <name type="scientific">Talaromyces stipitatus (strain ATCC 10500 / CBS 375.48 / QM 6759 / NRRL 1006)</name>
    <name type="common">Penicillium stipitatum</name>
    <dbReference type="NCBI Taxonomy" id="441959"/>
    <lineage>
        <taxon>Eukaryota</taxon>
        <taxon>Fungi</taxon>
        <taxon>Dikarya</taxon>
        <taxon>Ascomycota</taxon>
        <taxon>Pezizomycotina</taxon>
        <taxon>Eurotiomycetes</taxon>
        <taxon>Eurotiomycetidae</taxon>
        <taxon>Eurotiales</taxon>
        <taxon>Trichocomaceae</taxon>
        <taxon>Talaromyces</taxon>
        <taxon>Talaromyces sect. Talaromyces</taxon>
    </lineage>
</organism>
<proteinExistence type="predicted"/>
<reference evidence="8" key="1">
    <citation type="journal article" date="2015" name="Genome Announc.">
        <title>Genome sequence of the AIDS-associated pathogen Penicillium marneffei (ATCC18224) and its near taxonomic relative Talaromyces stipitatus (ATCC10500).</title>
        <authorList>
            <person name="Nierman W.C."/>
            <person name="Fedorova-Abrams N.D."/>
            <person name="Andrianopoulos A."/>
        </authorList>
    </citation>
    <scope>NUCLEOTIDE SEQUENCE [LARGE SCALE GENOMIC DNA]</scope>
    <source>
        <strain evidence="8">ATCC 10500 / CBS 375.48 / QM 6759 / NRRL 1006</strain>
    </source>
</reference>
<dbReference type="RefSeq" id="XP_002480871.1">
    <property type="nucleotide sequence ID" value="XM_002480826.1"/>
</dbReference>
<keyword evidence="4" id="KW-0804">Transcription</keyword>
<evidence type="ECO:0000313" key="8">
    <source>
        <dbReference type="Proteomes" id="UP000001745"/>
    </source>
</evidence>
<evidence type="ECO:0000256" key="1">
    <source>
        <dbReference type="ARBA" id="ARBA00004123"/>
    </source>
</evidence>
<dbReference type="AlphaFoldDB" id="B8M8C4"/>
<dbReference type="GO" id="GO:0005634">
    <property type="term" value="C:nucleus"/>
    <property type="evidence" value="ECO:0007669"/>
    <property type="project" value="UniProtKB-SubCell"/>
</dbReference>
<dbReference type="InterPro" id="IPR051089">
    <property type="entry name" value="prtT"/>
</dbReference>
<protein>
    <recommendedName>
        <fullName evidence="6">Xylanolytic transcriptional activator regulatory domain-containing protein</fullName>
    </recommendedName>
</protein>
<dbReference type="CDD" id="cd12148">
    <property type="entry name" value="fungal_TF_MHR"/>
    <property type="match status" value="1"/>
</dbReference>
<keyword evidence="3" id="KW-0238">DNA-binding</keyword>
<dbReference type="eggNOG" id="ENOG502QW6D">
    <property type="taxonomic scope" value="Eukaryota"/>
</dbReference>
<sequence length="529" mass="59213">MEKKIQALQDEVGRITKHVPIHTRHEAPATAASDMAYQDSQHSTEERLQAESPWNIHLNAKSSAGAVPGSYITQTSTPKPSVTQQDLISKGIISADSAMRYFEKYHECTVTFESTREASPLLIAAVCTIGALHSPSREDDFSTCRSEFIALSEKVALTQTSNVADVRALCIGTFWLPDLSWSLAAAAGRIATELQLHKSFYKAVHGDQEHYLRARLYYHVYVCDHHASIPFGRPPMTRECEAIREARKFLDCDYAIEDDARLVSQVCRWSVLSNIYDTFGIDVDRPLSDNEVSSLRRLNFALDSLRAEWIDRFAPNDHVGNYPRKGVSLQYHFAKLYLCSHAFRGAGSQVFPLRSQEATIELDEVANSAVVSALSILRSVLADVEIHSFLDGLPTYFHVMITFAVVFLLKVSFKPSSYIRLGVQEVKHLVEDTGSILKRITSTMHSRHLFVSIAKGIGNLLQQFSQNEEQSHLIANTAISETDAQVPETDVWNGDFAFDPYFLGDYDFYTDQFTDIGLSFLLDNVGLPG</sequence>
<dbReference type="PhylomeDB" id="B8M8C4"/>
<evidence type="ECO:0000313" key="7">
    <source>
        <dbReference type="EMBL" id="EED20437.1"/>
    </source>
</evidence>
<keyword evidence="8" id="KW-1185">Reference proteome</keyword>
<dbReference type="GO" id="GO:0006351">
    <property type="term" value="P:DNA-templated transcription"/>
    <property type="evidence" value="ECO:0007669"/>
    <property type="project" value="InterPro"/>
</dbReference>
<evidence type="ECO:0000256" key="5">
    <source>
        <dbReference type="ARBA" id="ARBA00023242"/>
    </source>
</evidence>
<dbReference type="PANTHER" id="PTHR31845:SF17">
    <property type="entry name" value="ZN(II)2CYS6 TRANSCRIPTION FACTOR (EUROFUNG)"/>
    <property type="match status" value="1"/>
</dbReference>
<dbReference type="HOGENOM" id="CLU_011003_1_0_1"/>
<dbReference type="OMA" id="QKGVGFH"/>
<feature type="domain" description="Xylanolytic transcriptional activator regulatory" evidence="6">
    <location>
        <begin position="180"/>
        <end position="253"/>
    </location>
</feature>
<name>B8M8C4_TALSN</name>
<evidence type="ECO:0000256" key="3">
    <source>
        <dbReference type="ARBA" id="ARBA00023125"/>
    </source>
</evidence>
<dbReference type="InParanoid" id="B8M8C4"/>
<dbReference type="VEuPathDB" id="FungiDB:TSTA_036610"/>
<dbReference type="GO" id="GO:0000976">
    <property type="term" value="F:transcription cis-regulatory region binding"/>
    <property type="evidence" value="ECO:0007669"/>
    <property type="project" value="TreeGrafter"/>
</dbReference>
<evidence type="ECO:0000256" key="2">
    <source>
        <dbReference type="ARBA" id="ARBA00023015"/>
    </source>
</evidence>
<evidence type="ECO:0000259" key="6">
    <source>
        <dbReference type="SMART" id="SM00906"/>
    </source>
</evidence>
<dbReference type="EMBL" id="EQ962654">
    <property type="protein sequence ID" value="EED20437.1"/>
    <property type="molecule type" value="Genomic_DNA"/>
</dbReference>
<dbReference type="GO" id="GO:0000981">
    <property type="term" value="F:DNA-binding transcription factor activity, RNA polymerase II-specific"/>
    <property type="evidence" value="ECO:0007669"/>
    <property type="project" value="TreeGrafter"/>
</dbReference>
<dbReference type="Proteomes" id="UP000001745">
    <property type="component" value="Unassembled WGS sequence"/>
</dbReference>
<gene>
    <name evidence="7" type="ORF">TSTA_036610</name>
</gene>
<dbReference type="GO" id="GO:0008270">
    <property type="term" value="F:zinc ion binding"/>
    <property type="evidence" value="ECO:0007669"/>
    <property type="project" value="InterPro"/>
</dbReference>
<dbReference type="SMART" id="SM00906">
    <property type="entry name" value="Fungal_trans"/>
    <property type="match status" value="1"/>
</dbReference>
<dbReference type="InterPro" id="IPR007219">
    <property type="entry name" value="XnlR_reg_dom"/>
</dbReference>
<evidence type="ECO:0000256" key="4">
    <source>
        <dbReference type="ARBA" id="ARBA00023163"/>
    </source>
</evidence>
<keyword evidence="5" id="KW-0539">Nucleus</keyword>
<keyword evidence="2" id="KW-0805">Transcription regulation</keyword>
<dbReference type="GeneID" id="8101932"/>